<evidence type="ECO:0000313" key="2">
    <source>
        <dbReference type="Proteomes" id="UP001140234"/>
    </source>
</evidence>
<organism evidence="1 2">
    <name type="scientific">Coemansia nantahalensis</name>
    <dbReference type="NCBI Taxonomy" id="2789366"/>
    <lineage>
        <taxon>Eukaryota</taxon>
        <taxon>Fungi</taxon>
        <taxon>Fungi incertae sedis</taxon>
        <taxon>Zoopagomycota</taxon>
        <taxon>Kickxellomycotina</taxon>
        <taxon>Kickxellomycetes</taxon>
        <taxon>Kickxellales</taxon>
        <taxon>Kickxellaceae</taxon>
        <taxon>Coemansia</taxon>
    </lineage>
</organism>
<proteinExistence type="predicted"/>
<reference evidence="1" key="1">
    <citation type="submission" date="2022-07" db="EMBL/GenBank/DDBJ databases">
        <title>Phylogenomic reconstructions and comparative analyses of Kickxellomycotina fungi.</title>
        <authorList>
            <person name="Reynolds N.K."/>
            <person name="Stajich J.E."/>
            <person name="Barry K."/>
            <person name="Grigoriev I.V."/>
            <person name="Crous P."/>
            <person name="Smith M.E."/>
        </authorList>
    </citation>
    <scope>NUCLEOTIDE SEQUENCE</scope>
    <source>
        <strain evidence="1">CBS 109366</strain>
    </source>
</reference>
<accession>A0ACC1JP16</accession>
<feature type="non-terminal residue" evidence="1">
    <location>
        <position position="400"/>
    </location>
</feature>
<comment type="caution">
    <text evidence="1">The sequence shown here is derived from an EMBL/GenBank/DDBJ whole genome shotgun (WGS) entry which is preliminary data.</text>
</comment>
<evidence type="ECO:0000313" key="1">
    <source>
        <dbReference type="EMBL" id="KAJ2764627.1"/>
    </source>
</evidence>
<feature type="non-terminal residue" evidence="1">
    <location>
        <position position="1"/>
    </location>
</feature>
<gene>
    <name evidence="1" type="ORF">IWQ57_005097</name>
</gene>
<name>A0ACC1JP16_9FUNG</name>
<dbReference type="Proteomes" id="UP001140234">
    <property type="component" value="Unassembled WGS sequence"/>
</dbReference>
<sequence>PAGPGRELQQRRPRVQQQQPQQQGALQPVGQAAQAGRPHPLQPLRPVGPLPAALAARRALARRLRLLRSVAHQPIDRDHRHRSGIGPAEPGAAGGRRRTHTAAGQQVAVPRGGLVFAVAAQHGVDHGLGDRRPAAAQRHSRSADQRMVQRHQLPAHLGDAGGRDHGRRVAERAGAADPERDGAGAAQADCPAGRRQEGQGRARQSGANSQRAVAASRARVSGCRARRGGQPEHGRGAAGGRPHQPRRHLGRVDPPDAGRIHREDRGAEQAAPAPPAAAQHAPRAVVRDAAAGTHCRGRRAADAAARQPAVAGAPRPRAGRPAAGRRVKALLRKQRVNGLQRRHSVGCRRHGAPAVRTWPAGARDPPPGRRLGHEAGPSRLPQHFPKRSPRQRAAGAAAAA</sequence>
<protein>
    <submittedName>
        <fullName evidence="1">Uncharacterized protein</fullName>
    </submittedName>
</protein>
<dbReference type="EMBL" id="JANBUJ010002281">
    <property type="protein sequence ID" value="KAJ2764627.1"/>
    <property type="molecule type" value="Genomic_DNA"/>
</dbReference>
<keyword evidence="2" id="KW-1185">Reference proteome</keyword>